<dbReference type="EMBL" id="VHLH01000052">
    <property type="protein sequence ID" value="TPW25803.1"/>
    <property type="molecule type" value="Genomic_DNA"/>
</dbReference>
<dbReference type="InterPro" id="IPR035940">
    <property type="entry name" value="CAP_sf"/>
</dbReference>
<proteinExistence type="predicted"/>
<dbReference type="RefSeq" id="WP_141168415.1">
    <property type="nucleotide sequence ID" value="NZ_VHLH01000052.1"/>
</dbReference>
<evidence type="ECO:0000313" key="3">
    <source>
        <dbReference type="Proteomes" id="UP000320314"/>
    </source>
</evidence>
<gene>
    <name evidence="2" type="ORF">FJU11_17770</name>
</gene>
<sequence length="148" mass="15534">MTFGMLAGCGTFHTPDGVAGQAIVSSEALARVNAFRSKNGRRPLVTDRNASRAALRQAETMASNSEMAHNIGLGANFPDRMARDGVPLPAGENIAEGQKSIAAAISSWEASPHHRANMLNGAYSGIGVAVAQNAKTGRHYWSMVLTGQ</sequence>
<dbReference type="PANTHER" id="PTHR31157:SF1">
    <property type="entry name" value="SCP DOMAIN-CONTAINING PROTEIN"/>
    <property type="match status" value="1"/>
</dbReference>
<dbReference type="InterPro" id="IPR014044">
    <property type="entry name" value="CAP_dom"/>
</dbReference>
<dbReference type="OrthoDB" id="9811255at2"/>
<dbReference type="SUPFAM" id="SSF55797">
    <property type="entry name" value="PR-1-like"/>
    <property type="match status" value="1"/>
</dbReference>
<organism evidence="2 3">
    <name type="scientific">Pararhizobium mangrovi</name>
    <dbReference type="NCBI Taxonomy" id="2590452"/>
    <lineage>
        <taxon>Bacteria</taxon>
        <taxon>Pseudomonadati</taxon>
        <taxon>Pseudomonadota</taxon>
        <taxon>Alphaproteobacteria</taxon>
        <taxon>Hyphomicrobiales</taxon>
        <taxon>Rhizobiaceae</taxon>
        <taxon>Rhizobium/Agrobacterium group</taxon>
        <taxon>Pararhizobium</taxon>
    </lineage>
</organism>
<evidence type="ECO:0000259" key="1">
    <source>
        <dbReference type="Pfam" id="PF00188"/>
    </source>
</evidence>
<dbReference type="CDD" id="cd05379">
    <property type="entry name" value="CAP_bacterial"/>
    <property type="match status" value="1"/>
</dbReference>
<keyword evidence="3" id="KW-1185">Reference proteome</keyword>
<dbReference type="Pfam" id="PF00188">
    <property type="entry name" value="CAP"/>
    <property type="match status" value="1"/>
</dbReference>
<protein>
    <submittedName>
        <fullName evidence="2">CAP domain-containing protein</fullName>
    </submittedName>
</protein>
<reference evidence="2 3" key="1">
    <citation type="submission" date="2019-06" db="EMBL/GenBank/DDBJ databases">
        <authorList>
            <person name="Li M."/>
        </authorList>
    </citation>
    <scope>NUCLEOTIDE SEQUENCE [LARGE SCALE GENOMIC DNA]</scope>
    <source>
        <strain evidence="2 3">BGMRC6574</strain>
    </source>
</reference>
<dbReference type="PANTHER" id="PTHR31157">
    <property type="entry name" value="SCP DOMAIN-CONTAINING PROTEIN"/>
    <property type="match status" value="1"/>
</dbReference>
<dbReference type="Gene3D" id="3.40.33.10">
    <property type="entry name" value="CAP"/>
    <property type="match status" value="1"/>
</dbReference>
<dbReference type="Proteomes" id="UP000320314">
    <property type="component" value="Unassembled WGS sequence"/>
</dbReference>
<dbReference type="AlphaFoldDB" id="A0A506TUR2"/>
<accession>A0A506TUR2</accession>
<evidence type="ECO:0000313" key="2">
    <source>
        <dbReference type="EMBL" id="TPW25803.1"/>
    </source>
</evidence>
<comment type="caution">
    <text evidence="2">The sequence shown here is derived from an EMBL/GenBank/DDBJ whole genome shotgun (WGS) entry which is preliminary data.</text>
</comment>
<feature type="domain" description="SCP" evidence="1">
    <location>
        <begin position="29"/>
        <end position="144"/>
    </location>
</feature>
<name>A0A506TUR2_9HYPH</name>